<dbReference type="PANTHER" id="PTHR35810:SF1">
    <property type="entry name" value="CYTOPLASMIC PROTEIN"/>
    <property type="match status" value="1"/>
</dbReference>
<dbReference type="InterPro" id="IPR011204">
    <property type="entry name" value="Virulence_RhuM-like"/>
</dbReference>
<dbReference type="Pfam" id="PF13310">
    <property type="entry name" value="Virulence_RhuM"/>
    <property type="match status" value="1"/>
</dbReference>
<dbReference type="EMBL" id="JADBEB010000001">
    <property type="protein sequence ID" value="MBE1486754.1"/>
    <property type="molecule type" value="Genomic_DNA"/>
</dbReference>
<name>A0A927M330_9ACTN</name>
<gene>
    <name evidence="1" type="ORF">H4W31_002392</name>
</gene>
<evidence type="ECO:0008006" key="3">
    <source>
        <dbReference type="Google" id="ProtNLM"/>
    </source>
</evidence>
<accession>A0A927M330</accession>
<evidence type="ECO:0000313" key="2">
    <source>
        <dbReference type="Proteomes" id="UP000649753"/>
    </source>
</evidence>
<dbReference type="Proteomes" id="UP000649753">
    <property type="component" value="Unassembled WGS sequence"/>
</dbReference>
<reference evidence="1" key="1">
    <citation type="submission" date="2020-10" db="EMBL/GenBank/DDBJ databases">
        <title>Sequencing the genomes of 1000 actinobacteria strains.</title>
        <authorList>
            <person name="Klenk H.-P."/>
        </authorList>
    </citation>
    <scope>NUCLEOTIDE SEQUENCE</scope>
    <source>
        <strain evidence="1">DSM 46832</strain>
    </source>
</reference>
<keyword evidence="2" id="KW-1185">Reference proteome</keyword>
<proteinExistence type="predicted"/>
<dbReference type="RefSeq" id="WP_318783141.1">
    <property type="nucleotide sequence ID" value="NZ_JADBEB010000001.1"/>
</dbReference>
<protein>
    <recommendedName>
        <fullName evidence="3">Hydroxyacid dehydrogenase</fullName>
    </recommendedName>
</protein>
<evidence type="ECO:0000313" key="1">
    <source>
        <dbReference type="EMBL" id="MBE1486754.1"/>
    </source>
</evidence>
<organism evidence="1 2">
    <name type="scientific">Plantactinospora soyae</name>
    <dbReference type="NCBI Taxonomy" id="1544732"/>
    <lineage>
        <taxon>Bacteria</taxon>
        <taxon>Bacillati</taxon>
        <taxon>Actinomycetota</taxon>
        <taxon>Actinomycetes</taxon>
        <taxon>Micromonosporales</taxon>
        <taxon>Micromonosporaceae</taxon>
        <taxon>Plantactinospora</taxon>
    </lineage>
</organism>
<dbReference type="PIRSF" id="PIRSF015268">
    <property type="entry name" value="Virulence_RhuM"/>
    <property type="match status" value="1"/>
</dbReference>
<comment type="caution">
    <text evidence="1">The sequence shown here is derived from an EMBL/GenBank/DDBJ whole genome shotgun (WGS) entry which is preliminary data.</text>
</comment>
<sequence>MSEPTGEMIVYRTDDGRTEIQLRAVDGTVWLTQAEIATLFDTQVPNINKHISSILSDREQGEATISSQEIVRQEGARQVRRTVQVYNLEMILAIGYRVRSTRAVQFRQWATTVLREYLVKGFALNDERLKQPGGHDYFDELLARIRDIRASEKRFYQKVRDLFAQTSVDYDGTTELARTFFATIQNKLVYAVTGHTAAELIVARADPETPNMGLTNWGGSRVRKSDVTVSKNYLNGSEIDELNRLTTMFLDFAEDRTRRRQQIRMAEWMTQADRFLDFNERQVLGNAGRISQTDMQKIAHERFDDFDSQRRARELAEADREAAEEFAALEAEARRLLIEGPDDDEQQ</sequence>
<dbReference type="PANTHER" id="PTHR35810">
    <property type="entry name" value="CYTOPLASMIC PROTEIN-RELATED"/>
    <property type="match status" value="1"/>
</dbReference>
<dbReference type="AlphaFoldDB" id="A0A927M330"/>